<evidence type="ECO:0000256" key="1">
    <source>
        <dbReference type="SAM" id="SignalP"/>
    </source>
</evidence>
<evidence type="ECO:0008006" key="4">
    <source>
        <dbReference type="Google" id="ProtNLM"/>
    </source>
</evidence>
<protein>
    <recommendedName>
        <fullName evidence="4">DUF4270 family protein</fullName>
    </recommendedName>
</protein>
<gene>
    <name evidence="2" type="ORF">GCM10009117_20660</name>
</gene>
<comment type="caution">
    <text evidence="2">The sequence shown here is derived from an EMBL/GenBank/DDBJ whole genome shotgun (WGS) entry which is preliminary data.</text>
</comment>
<evidence type="ECO:0000313" key="2">
    <source>
        <dbReference type="EMBL" id="GAA0872919.1"/>
    </source>
</evidence>
<feature type="chain" id="PRO_5046105831" description="DUF4270 family protein" evidence="1">
    <location>
        <begin position="22"/>
        <end position="439"/>
    </location>
</feature>
<accession>A0ABP3XYJ1</accession>
<proteinExistence type="predicted"/>
<evidence type="ECO:0000313" key="3">
    <source>
        <dbReference type="Proteomes" id="UP001500507"/>
    </source>
</evidence>
<feature type="signal peptide" evidence="1">
    <location>
        <begin position="1"/>
        <end position="21"/>
    </location>
</feature>
<keyword evidence="3" id="KW-1185">Reference proteome</keyword>
<dbReference type="Proteomes" id="UP001500507">
    <property type="component" value="Unassembled WGS sequence"/>
</dbReference>
<dbReference type="RefSeq" id="WP_343767121.1">
    <property type="nucleotide sequence ID" value="NZ_BAAAFG010000015.1"/>
</dbReference>
<dbReference type="InterPro" id="IPR025366">
    <property type="entry name" value="DUF4270"/>
</dbReference>
<dbReference type="EMBL" id="BAAAFG010000015">
    <property type="protein sequence ID" value="GAA0872919.1"/>
    <property type="molecule type" value="Genomic_DNA"/>
</dbReference>
<dbReference type="Pfam" id="PF14092">
    <property type="entry name" value="DUF4270"/>
    <property type="match status" value="1"/>
</dbReference>
<name>A0ABP3XYJ1_9FLAO</name>
<reference evidence="3" key="1">
    <citation type="journal article" date="2019" name="Int. J. Syst. Evol. Microbiol.">
        <title>The Global Catalogue of Microorganisms (GCM) 10K type strain sequencing project: providing services to taxonomists for standard genome sequencing and annotation.</title>
        <authorList>
            <consortium name="The Broad Institute Genomics Platform"/>
            <consortium name="The Broad Institute Genome Sequencing Center for Infectious Disease"/>
            <person name="Wu L."/>
            <person name="Ma J."/>
        </authorList>
    </citation>
    <scope>NUCLEOTIDE SEQUENCE [LARGE SCALE GENOMIC DNA]</scope>
    <source>
        <strain evidence="3">JCM 16082</strain>
    </source>
</reference>
<dbReference type="PROSITE" id="PS51257">
    <property type="entry name" value="PROKAR_LIPOPROTEIN"/>
    <property type="match status" value="1"/>
</dbReference>
<keyword evidence="1" id="KW-0732">Signal</keyword>
<organism evidence="2 3">
    <name type="scientific">Gangjinia marincola</name>
    <dbReference type="NCBI Taxonomy" id="578463"/>
    <lineage>
        <taxon>Bacteria</taxon>
        <taxon>Pseudomonadati</taxon>
        <taxon>Bacteroidota</taxon>
        <taxon>Flavobacteriia</taxon>
        <taxon>Flavobacteriales</taxon>
        <taxon>Flavobacteriaceae</taxon>
        <taxon>Gangjinia</taxon>
    </lineage>
</organism>
<sequence length="439" mass="49441">MRYYHFILITIFLALSCSINSEDVPTLEVGQDFTDSNTRIITIDTFKVELSTFKFDSINTSSSNRLLIGKYTDEFFGETMAASFMQLQPVSYTIDNEAELDSVALILGYDNYFYNDTTKISTISIHRLLERLRPEESVFYNVDVLDFDPIPLATKEFLAEPIDEDSIYISLPYDFGFELFDAIQDDNIIDEESLTDVFKGFTLQPSEEDDSAIIGFSRNSNQTYLRFYYTIDDEVVQEGLTYDFVISTSSSAPTAFNQILSNTENTLIDGLDDQENNLMSNTSGNKSFIQAGVGYATRIQFPTIRNVQDIIGTGTVLSATLILQPTAGSYSDIRPLRDSLVVNIIDQNNIITEQVSNGGGAVFGLLEGENSEFNELNYTIPVGIYIENEVSEDFFVDDAIIIYPRNYNSTVDRMILNDSESDDIQAKLSVIYAIYDEND</sequence>